<dbReference type="RefSeq" id="WP_342297161.1">
    <property type="nucleotide sequence ID" value="NZ_JBCEVZ010000014.1"/>
</dbReference>
<feature type="signal peptide" evidence="1">
    <location>
        <begin position="1"/>
        <end position="23"/>
    </location>
</feature>
<feature type="chain" id="PRO_5046003201" description="Outer membrane lipoprotein carrier protein LolA" evidence="1">
    <location>
        <begin position="24"/>
        <end position="251"/>
    </location>
</feature>
<name>A0ABU9LWR8_9BACT</name>
<comment type="caution">
    <text evidence="2">The sequence shown here is derived from an EMBL/GenBank/DDBJ whole genome shotgun (WGS) entry which is preliminary data.</text>
</comment>
<gene>
    <name evidence="2" type="ORF">AAFH49_07985</name>
</gene>
<evidence type="ECO:0008006" key="4">
    <source>
        <dbReference type="Google" id="ProtNLM"/>
    </source>
</evidence>
<reference evidence="2 3" key="1">
    <citation type="journal article" date="2018" name="Arch. Microbiol.">
        <title>Hymenobacter segetis sp. nov., isolated from soil.</title>
        <authorList>
            <person name="Ten L.N."/>
            <person name="Lim S.J."/>
            <person name="Kim B.O."/>
            <person name="Kang I.K."/>
            <person name="Jung H.Y."/>
        </authorList>
    </citation>
    <scope>NUCLEOTIDE SEQUENCE [LARGE SCALE GENOMIC DNA]</scope>
    <source>
        <strain evidence="2 3">S7-3-11</strain>
    </source>
</reference>
<accession>A0ABU9LWR8</accession>
<dbReference type="EMBL" id="JBCEVZ010000014">
    <property type="protein sequence ID" value="MEL5994143.1"/>
    <property type="molecule type" value="Genomic_DNA"/>
</dbReference>
<evidence type="ECO:0000313" key="3">
    <source>
        <dbReference type="Proteomes" id="UP001479606"/>
    </source>
</evidence>
<dbReference type="Proteomes" id="UP001479606">
    <property type="component" value="Unassembled WGS sequence"/>
</dbReference>
<keyword evidence="3" id="KW-1185">Reference proteome</keyword>
<keyword evidence="1" id="KW-0732">Signal</keyword>
<evidence type="ECO:0000313" key="2">
    <source>
        <dbReference type="EMBL" id="MEL5994143.1"/>
    </source>
</evidence>
<evidence type="ECO:0000256" key="1">
    <source>
        <dbReference type="SAM" id="SignalP"/>
    </source>
</evidence>
<proteinExistence type="predicted"/>
<protein>
    <recommendedName>
        <fullName evidence="4">Outer membrane lipoprotein carrier protein LolA</fullName>
    </recommendedName>
</protein>
<organism evidence="2 3">
    <name type="scientific">Hymenobacter segetis</name>
    <dbReference type="NCBI Taxonomy" id="2025509"/>
    <lineage>
        <taxon>Bacteria</taxon>
        <taxon>Pseudomonadati</taxon>
        <taxon>Bacteroidota</taxon>
        <taxon>Cytophagia</taxon>
        <taxon>Cytophagales</taxon>
        <taxon>Hymenobacteraceae</taxon>
        <taxon>Hymenobacter</taxon>
    </lineage>
</organism>
<sequence length="251" mass="27915">MRRIFTTVLLGMAGVLAATQVNAQATDCKSFALKAYQQVQERYALIANRASGSASFALQVDTYLRVPGKKAPVKTTQHVEMALKGQRLYYSDGATELYQGPGELVAISKGERMVYVSNATYSKQQQIIPNIASLRDGIIRESTVSRCESVIQGGKAYRRVRFVPKKAFREQFSTEYLELLIDERATEIAEYQIVYGPAAKVASIHYTVVPSSLLKNGRMSSIAAPFTYVLDAHNTLLPKFAGYQLVDQRKR</sequence>